<evidence type="ECO:0000313" key="1">
    <source>
        <dbReference type="EMBL" id="TDF74520.1"/>
    </source>
</evidence>
<proteinExistence type="predicted"/>
<evidence type="ECO:0000313" key="2">
    <source>
        <dbReference type="Proteomes" id="UP000294588"/>
    </source>
</evidence>
<keyword evidence="2" id="KW-1185">Reference proteome</keyword>
<organism evidence="1 2">
    <name type="scientific">Candidatus Syntrophosphaera thermopropionivorans</name>
    <dbReference type="NCBI Taxonomy" id="2593015"/>
    <lineage>
        <taxon>Bacteria</taxon>
        <taxon>Pseudomonadati</taxon>
        <taxon>Candidatus Cloacimonadota</taxon>
        <taxon>Candidatus Cloacimonadia</taxon>
        <taxon>Candidatus Cloacimonadales</taxon>
        <taxon>Candidatus Cloacimonadaceae</taxon>
        <taxon>Candidatus Syntrophosphaera</taxon>
    </lineage>
</organism>
<dbReference type="Proteomes" id="UP000294588">
    <property type="component" value="Unassembled WGS sequence"/>
</dbReference>
<reference evidence="1" key="1">
    <citation type="submission" date="2019-03" db="EMBL/GenBank/DDBJ databases">
        <title>Candidatus Syntrophosphaera thermopropionivorans: a novel player in syntrophic propionate oxidation during anaerobic digestion.</title>
        <authorList>
            <person name="Dyksma S."/>
        </authorList>
    </citation>
    <scope>NUCLEOTIDE SEQUENCE</scope>
    <source>
        <strain evidence="1">W5</strain>
    </source>
</reference>
<dbReference type="EMBL" id="SMOG01000001">
    <property type="protein sequence ID" value="TDF74520.1"/>
    <property type="molecule type" value="Genomic_DNA"/>
</dbReference>
<gene>
    <name evidence="1" type="ORF">E0946_00075</name>
</gene>
<dbReference type="EC" id="6.3.4.4" evidence="1"/>
<keyword evidence="1" id="KW-0436">Ligase</keyword>
<comment type="caution">
    <text evidence="1">The sequence shown here is derived from an EMBL/GenBank/DDBJ whole genome shotgun (WGS) entry which is preliminary data.</text>
</comment>
<name>A0AC61QKP2_9BACT</name>
<protein>
    <submittedName>
        <fullName evidence="1">Adenylosuccinate synthase</fullName>
        <ecNumber evidence="1">6.3.4.4</ecNumber>
    </submittedName>
</protein>
<sequence>MSSITILGCMWGDEGKAKIVDFIGAEADVVARFQGGANAGHTIVLEDKKYIFHTVPSGILYPETKCVIGAGTVIDPYGLRDEMESLIAQGIDFTNRLFIDDRAGLVLSLHRQLDQKSEENLGAGKIGTTGKGIGPAYSDQAARCALRIGDLRYPEWLEQRLDNFYKYHQITLSASERKEELESLLEVGKFFQPYIAQTDQMLRNWYREGKSILFEGAQGTLLDLIYGTYPFVTSSHTVSGGVCIGTGFPPRWLDNILGVFKAYTTRVGAGPFPTEIEGPLADQIRQKGNEFGSTTGRPRRIGWFDAVAAQYSASLNGIDSLAITLLDVLTGLPELKICTSYLKHNQKLPGFVTHPIELKEIQPEYLTLPGWDIDISKMQKWDTLPKEAKQYLEAIQDLLKLPVKIVSVGQDRRQTIVNK</sequence>
<accession>A0AC61QKP2</accession>